<name>A0ABN0QB12_ENTCL</name>
<gene>
    <name evidence="1" type="ORF">EDP2_3943</name>
</gene>
<protein>
    <submittedName>
        <fullName evidence="1">Uncharacterized protein</fullName>
    </submittedName>
</protein>
<keyword evidence="2" id="KW-1185">Reference proteome</keyword>
<organism evidence="1 2">
    <name type="scientific">Enterobacter cloacae S611</name>
    <dbReference type="NCBI Taxonomy" id="1399146"/>
    <lineage>
        <taxon>Bacteria</taxon>
        <taxon>Pseudomonadati</taxon>
        <taxon>Pseudomonadota</taxon>
        <taxon>Gammaproteobacteria</taxon>
        <taxon>Enterobacterales</taxon>
        <taxon>Enterobacteriaceae</taxon>
        <taxon>Enterobacter</taxon>
        <taxon>Enterobacter cloacae complex</taxon>
    </lineage>
</organism>
<reference evidence="1 2" key="1">
    <citation type="journal article" date="2014" name="Genome Announc.">
        <title>Draft Genome Sequence of Enterobacter cloacae Strain S611.</title>
        <authorList>
            <person name="Wang D."/>
            <person name="Han C.S."/>
            <person name="Dichosa A.E."/>
            <person name="Gleasner C.D."/>
            <person name="Johnson S.L."/>
            <person name="Daligault H.E."/>
            <person name="Davenport K.W."/>
            <person name="Li P.E."/>
            <person name="Pierson E.A."/>
            <person name="Pierson L.S.III."/>
        </authorList>
    </citation>
    <scope>NUCLEOTIDE SEQUENCE [LARGE SCALE GENOMIC DNA]</scope>
    <source>
        <strain evidence="1 2">S611</strain>
    </source>
</reference>
<sequence length="55" mass="6245">MTLTFHYNDVMSIYCRPDTGMAAHKRRAGEHTEKRGTDPVGRIRLQAATRHGYGL</sequence>
<proteinExistence type="predicted"/>
<dbReference type="EMBL" id="AXOM01000014">
    <property type="protein sequence ID" value="ESS59514.1"/>
    <property type="molecule type" value="Genomic_DNA"/>
</dbReference>
<comment type="caution">
    <text evidence="1">The sequence shown here is derived from an EMBL/GenBank/DDBJ whole genome shotgun (WGS) entry which is preliminary data.</text>
</comment>
<dbReference type="Proteomes" id="UP000017834">
    <property type="component" value="Unassembled WGS sequence"/>
</dbReference>
<evidence type="ECO:0000313" key="2">
    <source>
        <dbReference type="Proteomes" id="UP000017834"/>
    </source>
</evidence>
<accession>A0ABN0QB12</accession>
<evidence type="ECO:0000313" key="1">
    <source>
        <dbReference type="EMBL" id="ESS59514.1"/>
    </source>
</evidence>